<protein>
    <submittedName>
        <fullName evidence="3">3'-5' exoribonuclease YhaM family protein</fullName>
    </submittedName>
</protein>
<accession>A0ABW4YFN3</accession>
<dbReference type="CDD" id="cd00077">
    <property type="entry name" value="HDc"/>
    <property type="match status" value="1"/>
</dbReference>
<dbReference type="EMBL" id="JBHUHO010000005">
    <property type="protein sequence ID" value="MFD2114492.1"/>
    <property type="molecule type" value="Genomic_DNA"/>
</dbReference>
<dbReference type="PANTHER" id="PTHR37294:SF1">
    <property type="entry name" value="3'-5' EXORIBONUCLEASE YHAM"/>
    <property type="match status" value="1"/>
</dbReference>
<name>A0ABW4YFN3_9BACL</name>
<reference evidence="4" key="1">
    <citation type="journal article" date="2019" name="Int. J. Syst. Evol. Microbiol.">
        <title>The Global Catalogue of Microorganisms (GCM) 10K type strain sequencing project: providing services to taxonomists for standard genome sequencing and annotation.</title>
        <authorList>
            <consortium name="The Broad Institute Genomics Platform"/>
            <consortium name="The Broad Institute Genome Sequencing Center for Infectious Disease"/>
            <person name="Wu L."/>
            <person name="Ma J."/>
        </authorList>
    </citation>
    <scope>NUCLEOTIDE SEQUENCE [LARGE SCALE GENOMIC DNA]</scope>
    <source>
        <strain evidence="4">GH52</strain>
    </source>
</reference>
<feature type="domain" description="HD/PDEase" evidence="2">
    <location>
        <begin position="157"/>
        <end position="293"/>
    </location>
</feature>
<dbReference type="InterPro" id="IPR050798">
    <property type="entry name" value="YhaM_exoribonuc/phosphodiest"/>
</dbReference>
<evidence type="ECO:0000313" key="3">
    <source>
        <dbReference type="EMBL" id="MFD2114492.1"/>
    </source>
</evidence>
<comment type="caution">
    <text evidence="3">The sequence shown here is derived from an EMBL/GenBank/DDBJ whole genome shotgun (WGS) entry which is preliminary data.</text>
</comment>
<gene>
    <name evidence="3" type="ORF">ACFSJH_01815</name>
</gene>
<dbReference type="PANTHER" id="PTHR37294">
    <property type="entry name" value="3'-5' EXORIBONUCLEASE YHAM"/>
    <property type="match status" value="1"/>
</dbReference>
<evidence type="ECO:0000313" key="4">
    <source>
        <dbReference type="Proteomes" id="UP001597362"/>
    </source>
</evidence>
<dbReference type="Pfam" id="PF01966">
    <property type="entry name" value="HD"/>
    <property type="match status" value="1"/>
</dbReference>
<organism evidence="3 4">
    <name type="scientific">Paenibacillus yanchengensis</name>
    <dbReference type="NCBI Taxonomy" id="2035833"/>
    <lineage>
        <taxon>Bacteria</taxon>
        <taxon>Bacillati</taxon>
        <taxon>Bacillota</taxon>
        <taxon>Bacilli</taxon>
        <taxon>Bacillales</taxon>
        <taxon>Paenibacillaceae</taxon>
        <taxon>Paenibacillus</taxon>
    </lineage>
</organism>
<proteinExistence type="predicted"/>
<dbReference type="RefSeq" id="WP_377769478.1">
    <property type="nucleotide sequence ID" value="NZ_JBHUHO010000005.1"/>
</dbReference>
<sequence length="319" mass="35964">MMLIKQFVSGDEFTGFYLLKEVEVKQTSGGAPKEYLDIVLSDSSSYISAKLWDASKLDVETFVPMTVVKVQGLVQTYRERLQVKIIRLRKAEEEDNVSITDFIRSAPISTEQLVTTIEKVISEMEHAEIKAITTYCFNKVKDELYAAPAAKTHHHAYYGGLAYHMVRMLELGKFVCEQRPFLRADLLLAGIVLHDIAKPAEMNSSYGIVSDYSNQGKLLGHIHLAVSWITEAAMKLEIALDAPEVLGLQHLVLSHHNLPEWGSSIQPQLPEAVALHYIDAIDAKLQMVEDTLHTTPETEEWTPFIRGLENKAIYRLPLK</sequence>
<dbReference type="SMART" id="SM00471">
    <property type="entry name" value="HDc"/>
    <property type="match status" value="1"/>
</dbReference>
<evidence type="ECO:0000256" key="1">
    <source>
        <dbReference type="ARBA" id="ARBA00022801"/>
    </source>
</evidence>
<evidence type="ECO:0000259" key="2">
    <source>
        <dbReference type="SMART" id="SM00471"/>
    </source>
</evidence>
<dbReference type="CDD" id="cd04492">
    <property type="entry name" value="YhaM_OBF_like"/>
    <property type="match status" value="1"/>
</dbReference>
<keyword evidence="1" id="KW-0378">Hydrolase</keyword>
<dbReference type="InterPro" id="IPR003607">
    <property type="entry name" value="HD/PDEase_dom"/>
</dbReference>
<dbReference type="SUPFAM" id="SSF109604">
    <property type="entry name" value="HD-domain/PDEase-like"/>
    <property type="match status" value="1"/>
</dbReference>
<dbReference type="Proteomes" id="UP001597362">
    <property type="component" value="Unassembled WGS sequence"/>
</dbReference>
<keyword evidence="4" id="KW-1185">Reference proteome</keyword>
<dbReference type="InterPro" id="IPR006674">
    <property type="entry name" value="HD_domain"/>
</dbReference>